<evidence type="ECO:0008006" key="3">
    <source>
        <dbReference type="Google" id="ProtNLM"/>
    </source>
</evidence>
<organism evidence="1 2">
    <name type="scientific">Phytobacter palmae</name>
    <dbReference type="NCBI Taxonomy" id="1855371"/>
    <lineage>
        <taxon>Bacteria</taxon>
        <taxon>Pseudomonadati</taxon>
        <taxon>Pseudomonadota</taxon>
        <taxon>Gammaproteobacteria</taxon>
        <taxon>Enterobacterales</taxon>
        <taxon>Enterobacteriaceae</taxon>
        <taxon>Phytobacter</taxon>
    </lineage>
</organism>
<comment type="caution">
    <text evidence="1">The sequence shown here is derived from an EMBL/GenBank/DDBJ whole genome shotgun (WGS) entry which is preliminary data.</text>
</comment>
<evidence type="ECO:0000313" key="1">
    <source>
        <dbReference type="EMBL" id="MEN0581673.1"/>
    </source>
</evidence>
<evidence type="ECO:0000313" key="2">
    <source>
        <dbReference type="Proteomes" id="UP001411173"/>
    </source>
</evidence>
<accession>A0ABU9VAG5</accession>
<sequence>MERLFDAYRQILQELDVRSFDLQEDQYSGVFLPAPFEEYWHSPVKIMLVGRETAGWNTMNGKNRMSRVLGLIPGITIEQVIQEAVDRYRQHLSLNNDGTLNLKSRSRFTQYYFRLARELNIPPQSIVYANLLAWDYDRLTPLTRPENEVKEVISASLQLLAVQIKHLKPNFIIFASGARRTDCIIKRLLTEYLDGYETVSVTPGRLWEFKTGNAVGFRIAHPRAMRGHQKYREQVIERIKQLCTTDC</sequence>
<keyword evidence="2" id="KW-1185">Reference proteome</keyword>
<gene>
    <name evidence="1" type="ORF">AAIG39_22105</name>
</gene>
<dbReference type="EMBL" id="JBCIVJ010000026">
    <property type="protein sequence ID" value="MEN0581673.1"/>
    <property type="molecule type" value="Genomic_DNA"/>
</dbReference>
<dbReference type="Proteomes" id="UP001411173">
    <property type="component" value="Unassembled WGS sequence"/>
</dbReference>
<name>A0ABU9VAG5_9ENTR</name>
<protein>
    <recommendedName>
        <fullName evidence="3">Uracil DNA glycosylase superfamily protein</fullName>
    </recommendedName>
</protein>
<reference evidence="1 2" key="1">
    <citation type="submission" date="2024-02" db="EMBL/GenBank/DDBJ databases">
        <title>Whole genome of MDR Enterobacteriaceae from southern Thailand.</title>
        <authorList>
            <person name="Surachat K."/>
        </authorList>
    </citation>
    <scope>NUCLEOTIDE SEQUENCE [LARGE SCALE GENOMIC DNA]</scope>
    <source>
        <strain evidence="1 2">PSU_29</strain>
    </source>
</reference>
<proteinExistence type="predicted"/>
<dbReference type="RefSeq" id="WP_343194752.1">
    <property type="nucleotide sequence ID" value="NZ_JBCIVJ010000026.1"/>
</dbReference>